<dbReference type="AlphaFoldDB" id="A0A7K3RX71"/>
<dbReference type="RefSeq" id="WP_164203132.1">
    <property type="nucleotide sequence ID" value="NZ_JAAGMP010000750.1"/>
</dbReference>
<dbReference type="InterPro" id="IPR000595">
    <property type="entry name" value="cNMP-bd_dom"/>
</dbReference>
<proteinExistence type="predicted"/>
<dbReference type="Gene3D" id="2.60.120.10">
    <property type="entry name" value="Jelly Rolls"/>
    <property type="match status" value="1"/>
</dbReference>
<reference evidence="1 2" key="1">
    <citation type="submission" date="2020-01" db="EMBL/GenBank/DDBJ databases">
        <title>Insect and environment-associated Actinomycetes.</title>
        <authorList>
            <person name="Currrie C."/>
            <person name="Chevrette M."/>
            <person name="Carlson C."/>
            <person name="Stubbendieck R."/>
            <person name="Wendt-Pienkowski E."/>
        </authorList>
    </citation>
    <scope>NUCLEOTIDE SEQUENCE [LARGE SCALE GENOMIC DNA]</scope>
    <source>
        <strain evidence="1 2">SID7590</strain>
    </source>
</reference>
<evidence type="ECO:0000313" key="1">
    <source>
        <dbReference type="EMBL" id="NEC19831.1"/>
    </source>
</evidence>
<evidence type="ECO:0000313" key="2">
    <source>
        <dbReference type="Proteomes" id="UP000469670"/>
    </source>
</evidence>
<comment type="caution">
    <text evidence="1">The sequence shown here is derived from an EMBL/GenBank/DDBJ whole genome shotgun (WGS) entry which is preliminary data.</text>
</comment>
<accession>A0A7K3RX71</accession>
<organism evidence="1 2">
    <name type="scientific">Streptomyces parvus</name>
    <dbReference type="NCBI Taxonomy" id="66428"/>
    <lineage>
        <taxon>Bacteria</taxon>
        <taxon>Bacillati</taxon>
        <taxon>Actinomycetota</taxon>
        <taxon>Actinomycetes</taxon>
        <taxon>Kitasatosporales</taxon>
        <taxon>Streptomycetaceae</taxon>
        <taxon>Streptomyces</taxon>
    </lineage>
</organism>
<dbReference type="SUPFAM" id="SSF46785">
    <property type="entry name" value="Winged helix' DNA-binding domain"/>
    <property type="match status" value="1"/>
</dbReference>
<dbReference type="Proteomes" id="UP000469670">
    <property type="component" value="Unassembled WGS sequence"/>
</dbReference>
<dbReference type="SUPFAM" id="SSF51206">
    <property type="entry name" value="cAMP-binding domain-like"/>
    <property type="match status" value="1"/>
</dbReference>
<dbReference type="InterPro" id="IPR036390">
    <property type="entry name" value="WH_DNA-bd_sf"/>
</dbReference>
<protein>
    <submittedName>
        <fullName evidence="1">Crp/Fnr family transcriptional regulator</fullName>
    </submittedName>
</protein>
<name>A0A7K3RX71_9ACTN</name>
<dbReference type="EMBL" id="JAAGMP010000750">
    <property type="protein sequence ID" value="NEC19831.1"/>
    <property type="molecule type" value="Genomic_DNA"/>
</dbReference>
<dbReference type="InterPro" id="IPR018490">
    <property type="entry name" value="cNMP-bd_dom_sf"/>
</dbReference>
<dbReference type="CDD" id="cd00038">
    <property type="entry name" value="CAP_ED"/>
    <property type="match status" value="1"/>
</dbReference>
<dbReference type="InterPro" id="IPR014710">
    <property type="entry name" value="RmlC-like_jellyroll"/>
</dbReference>
<gene>
    <name evidence="1" type="ORF">G3I50_16435</name>
</gene>
<sequence>MTFWKRDEPLQIGSQFYTLDPATGRIDRDQRPFRLSSVFERNAFLRELPSELRSSFQEMAQFSSREHRRGVELRGPSGGTAVHILLRGCVAERTEIGGATTVRMLGAGAVLGSMEVFDEELPPPTAECLNDTWTMSLPMDRLRALSRSHPSLLKAIGISVTDRIQASERIYHRNSAGTEQRLAGLLAHLVMHCAVASDRYDYKVEGPSQSHLAEALSLSTGSIESALQSLRQQEIVITGYRSYEFPSLRRLLNASGLSFPPKSLAGALSSF</sequence>